<keyword evidence="3" id="KW-1185">Reference proteome</keyword>
<comment type="caution">
    <text evidence="2">The sequence shown here is derived from an EMBL/GenBank/DDBJ whole genome shotgun (WGS) entry which is preliminary data.</text>
</comment>
<organism evidence="2 3">
    <name type="scientific">Colletotrichum sojae</name>
    <dbReference type="NCBI Taxonomy" id="2175907"/>
    <lineage>
        <taxon>Eukaryota</taxon>
        <taxon>Fungi</taxon>
        <taxon>Dikarya</taxon>
        <taxon>Ascomycota</taxon>
        <taxon>Pezizomycotina</taxon>
        <taxon>Sordariomycetes</taxon>
        <taxon>Hypocreomycetidae</taxon>
        <taxon>Glomerellales</taxon>
        <taxon>Glomerellaceae</taxon>
        <taxon>Colletotrichum</taxon>
        <taxon>Colletotrichum orchidearum species complex</taxon>
    </lineage>
</organism>
<dbReference type="AlphaFoldDB" id="A0A8H6J513"/>
<evidence type="ECO:0000313" key="3">
    <source>
        <dbReference type="Proteomes" id="UP000652219"/>
    </source>
</evidence>
<name>A0A8H6J513_9PEZI</name>
<dbReference type="Proteomes" id="UP000652219">
    <property type="component" value="Unassembled WGS sequence"/>
</dbReference>
<reference evidence="2 3" key="1">
    <citation type="journal article" date="2020" name="Phytopathology">
        <title>Genome Sequence Resources of Colletotrichum truncatum, C. plurivorum, C. musicola, and C. sojae: Four Species Pathogenic to Soybean (Glycine max).</title>
        <authorList>
            <person name="Rogerio F."/>
            <person name="Boufleur T.R."/>
            <person name="Ciampi-Guillardi M."/>
            <person name="Sukno S.A."/>
            <person name="Thon M.R."/>
            <person name="Massola Junior N.S."/>
            <person name="Baroncelli R."/>
        </authorList>
    </citation>
    <scope>NUCLEOTIDE SEQUENCE [LARGE SCALE GENOMIC DNA]</scope>
    <source>
        <strain evidence="2 3">LFN0009</strain>
    </source>
</reference>
<feature type="region of interest" description="Disordered" evidence="1">
    <location>
        <begin position="1"/>
        <end position="21"/>
    </location>
</feature>
<evidence type="ECO:0000313" key="2">
    <source>
        <dbReference type="EMBL" id="KAF6806512.1"/>
    </source>
</evidence>
<accession>A0A8H6J513</accession>
<gene>
    <name evidence="2" type="ORF">CSOJ01_08794</name>
</gene>
<dbReference type="EMBL" id="WIGN01000157">
    <property type="protein sequence ID" value="KAF6806512.1"/>
    <property type="molecule type" value="Genomic_DNA"/>
</dbReference>
<evidence type="ECO:0000256" key="1">
    <source>
        <dbReference type="SAM" id="MobiDB-lite"/>
    </source>
</evidence>
<protein>
    <submittedName>
        <fullName evidence="2">Uncharacterized protein</fullName>
    </submittedName>
</protein>
<sequence length="184" mass="20000">MRRRGTEEELDTASAPSENEKTLSRALADASGSAHLVHSGPAEDNLELLSHRNSKHFDISPANDFPSFLILAHVEEPGNSGCAIKDECALCAENSTLGHTACVNITRSDEKILAGLQLAPESKPSVSVLDAVRSGSRITIYKWRFVDSAEIINDDLAGISYRRAMDANYDQTVLWEDGVLLDGF</sequence>
<proteinExistence type="predicted"/>